<protein>
    <submittedName>
        <fullName evidence="4">50S ribosome-binding GTPase</fullName>
    </submittedName>
</protein>
<dbReference type="PANTHER" id="PTHR42698">
    <property type="entry name" value="GTPASE ERA"/>
    <property type="match status" value="1"/>
</dbReference>
<dbReference type="GO" id="GO:0000028">
    <property type="term" value="P:ribosomal small subunit assembly"/>
    <property type="evidence" value="ECO:0007669"/>
    <property type="project" value="TreeGrafter"/>
</dbReference>
<evidence type="ECO:0000256" key="2">
    <source>
        <dbReference type="SAM" id="Phobius"/>
    </source>
</evidence>
<dbReference type="PANTHER" id="PTHR42698:SF1">
    <property type="entry name" value="GTPASE ERA, MITOCHONDRIAL"/>
    <property type="match status" value="1"/>
</dbReference>
<reference evidence="4 5" key="1">
    <citation type="submission" date="2019-03" db="EMBL/GenBank/DDBJ databases">
        <title>Genomic Encyclopedia of Type Strains, Phase IV (KMG-IV): sequencing the most valuable type-strain genomes for metagenomic binning, comparative biology and taxonomic classification.</title>
        <authorList>
            <person name="Goeker M."/>
        </authorList>
    </citation>
    <scope>NUCLEOTIDE SEQUENCE [LARGE SCALE GENOMIC DNA]</scope>
    <source>
        <strain evidence="4 5">DSM 46770</strain>
    </source>
</reference>
<proteinExistence type="predicted"/>
<feature type="transmembrane region" description="Helical" evidence="2">
    <location>
        <begin position="660"/>
        <end position="683"/>
    </location>
</feature>
<dbReference type="EMBL" id="SNYN01000017">
    <property type="protein sequence ID" value="TDQ48770.1"/>
    <property type="molecule type" value="Genomic_DNA"/>
</dbReference>
<gene>
    <name evidence="4" type="ORF">EV190_11725</name>
</gene>
<feature type="compositionally biased region" description="Acidic residues" evidence="1">
    <location>
        <begin position="133"/>
        <end position="149"/>
    </location>
</feature>
<feature type="domain" description="G" evidence="3">
    <location>
        <begin position="291"/>
        <end position="408"/>
    </location>
</feature>
<feature type="compositionally biased region" description="Low complexity" evidence="1">
    <location>
        <begin position="115"/>
        <end position="132"/>
    </location>
</feature>
<dbReference type="RefSeq" id="WP_133742590.1">
    <property type="nucleotide sequence ID" value="NZ_SNYN01000017.1"/>
</dbReference>
<comment type="caution">
    <text evidence="4">The sequence shown here is derived from an EMBL/GenBank/DDBJ whole genome shotgun (WGS) entry which is preliminary data.</text>
</comment>
<dbReference type="InterPro" id="IPR027417">
    <property type="entry name" value="P-loop_NTPase"/>
</dbReference>
<dbReference type="InterPro" id="IPR006073">
    <property type="entry name" value="GTP-bd"/>
</dbReference>
<evidence type="ECO:0000313" key="5">
    <source>
        <dbReference type="Proteomes" id="UP000295281"/>
    </source>
</evidence>
<dbReference type="GO" id="GO:0005829">
    <property type="term" value="C:cytosol"/>
    <property type="evidence" value="ECO:0007669"/>
    <property type="project" value="TreeGrafter"/>
</dbReference>
<dbReference type="CDD" id="cd11383">
    <property type="entry name" value="YfjP"/>
    <property type="match status" value="1"/>
</dbReference>
<accession>A0A4R6UNQ4</accession>
<name>A0A4R6UNQ4_9ACTN</name>
<keyword evidence="2" id="KW-1133">Transmembrane helix</keyword>
<sequence>MTTPRNFAHAEHAPDTARPEAVPAVPPPGQGWRQDRTAPPGQPPQDPTGQDTDSYPELRRAADAHSGPQPALDDARPPAAFSYRIPGVTTAEPAPERPRENGFVQEPQTEPARPPSGGRHAAPRAAPAAPTEGGEETASDDGPDPDDPDNLAGWVGSLADAVDAVDEDDAATGRRADPVPEPAADVPEAMEPAGAGKAGAEAAEPEADEPDWSPSSGTDDDDEEEYQPTRREIWQPMPATTRAELISRLDALAVLVELGRDHFAPELIARARGLLTHAGARLRLSADHTVIALAGGTGSGKSSLFNALSGLELSRVGITRPTTSSAHACVWGLEGADGLLDWLGVPPRHRHSRASELDKGDSDLTGLILLDLPDHDSVRAVHTAESDHLIGTADLLVWVLDPQKYADAAVHHRYLAEMAGHGAVTVAVLNQVDRVGPEEVEELLTDLRRLLETESGAQPRVLTSSAVTGHGLRDLRELLVETVAERRASIDRLVADLEQVVADFEEYGAPDAAAELPPSARKRLVERLAEASGVEAIADATETAHERHGARVVDWPVTRWLRRLRRDPLRAVQLDFLHEGLPQGGGGPIGAQRAEIDTAVIEAADSAAGSLPDPWPKRVRAAGRSNLETLSDELGAAIADTIPDEKVAPSWWRAARAAQYLLVAAAGIGLAWLAVLLVSWIGGGITGVPALDTPLFMAFAAALAASSLLLGWLTGVGCRNLVSVEAARRREQVDGQGTGRVERIAVERVVAPLEDELQKYGRYCQALARTRRSEQG</sequence>
<dbReference type="SUPFAM" id="SSF52540">
    <property type="entry name" value="P-loop containing nucleoside triphosphate hydrolases"/>
    <property type="match status" value="1"/>
</dbReference>
<dbReference type="Proteomes" id="UP000295281">
    <property type="component" value="Unassembled WGS sequence"/>
</dbReference>
<keyword evidence="2" id="KW-0472">Membrane</keyword>
<dbReference type="GO" id="GO:0019843">
    <property type="term" value="F:rRNA binding"/>
    <property type="evidence" value="ECO:0007669"/>
    <property type="project" value="TreeGrafter"/>
</dbReference>
<dbReference type="InterPro" id="IPR005662">
    <property type="entry name" value="GTPase_Era-like"/>
</dbReference>
<dbReference type="Pfam" id="PF01926">
    <property type="entry name" value="MMR_HSR1"/>
    <property type="match status" value="1"/>
</dbReference>
<dbReference type="AlphaFoldDB" id="A0A4R6UNQ4"/>
<feature type="compositionally biased region" description="Low complexity" evidence="1">
    <location>
        <begin position="182"/>
        <end position="202"/>
    </location>
</feature>
<dbReference type="OrthoDB" id="974105at2"/>
<evidence type="ECO:0000313" key="4">
    <source>
        <dbReference type="EMBL" id="TDQ48770.1"/>
    </source>
</evidence>
<dbReference type="Gene3D" id="3.40.50.300">
    <property type="entry name" value="P-loop containing nucleotide triphosphate hydrolases"/>
    <property type="match status" value="1"/>
</dbReference>
<keyword evidence="2" id="KW-0812">Transmembrane</keyword>
<evidence type="ECO:0000259" key="3">
    <source>
        <dbReference type="Pfam" id="PF01926"/>
    </source>
</evidence>
<evidence type="ECO:0000256" key="1">
    <source>
        <dbReference type="SAM" id="MobiDB-lite"/>
    </source>
</evidence>
<dbReference type="GO" id="GO:0005525">
    <property type="term" value="F:GTP binding"/>
    <property type="evidence" value="ECO:0007669"/>
    <property type="project" value="InterPro"/>
</dbReference>
<feature type="transmembrane region" description="Helical" evidence="2">
    <location>
        <begin position="695"/>
        <end position="722"/>
    </location>
</feature>
<keyword evidence="5" id="KW-1185">Reference proteome</keyword>
<feature type="region of interest" description="Disordered" evidence="1">
    <location>
        <begin position="1"/>
        <end position="233"/>
    </location>
</feature>
<organism evidence="4 5">
    <name type="scientific">Actinorugispora endophytica</name>
    <dbReference type="NCBI Taxonomy" id="1605990"/>
    <lineage>
        <taxon>Bacteria</taxon>
        <taxon>Bacillati</taxon>
        <taxon>Actinomycetota</taxon>
        <taxon>Actinomycetes</taxon>
        <taxon>Streptosporangiales</taxon>
        <taxon>Nocardiopsidaceae</taxon>
        <taxon>Actinorugispora</taxon>
    </lineage>
</organism>
<dbReference type="GO" id="GO:0043024">
    <property type="term" value="F:ribosomal small subunit binding"/>
    <property type="evidence" value="ECO:0007669"/>
    <property type="project" value="TreeGrafter"/>
</dbReference>
<feature type="compositionally biased region" description="Basic and acidic residues" evidence="1">
    <location>
        <begin position="8"/>
        <end position="18"/>
    </location>
</feature>